<evidence type="ECO:0000313" key="4">
    <source>
        <dbReference type="EMBL" id="ACV80938.1"/>
    </source>
</evidence>
<dbReference type="GO" id="GO:0005886">
    <property type="term" value="C:plasma membrane"/>
    <property type="evidence" value="ECO:0007669"/>
    <property type="project" value="InterPro"/>
</dbReference>
<evidence type="ECO:0000313" key="5">
    <source>
        <dbReference type="Proteomes" id="UP000002218"/>
    </source>
</evidence>
<dbReference type="eggNOG" id="COG5343">
    <property type="taxonomic scope" value="Bacteria"/>
</dbReference>
<dbReference type="KEGG" id="nml:Namu_4661"/>
<keyword evidence="2" id="KW-0812">Transmembrane</keyword>
<evidence type="ECO:0000256" key="2">
    <source>
        <dbReference type="SAM" id="Phobius"/>
    </source>
</evidence>
<proteinExistence type="predicted"/>
<feature type="domain" description="Anti-sigma K factor RskA C-terminal" evidence="3">
    <location>
        <begin position="118"/>
        <end position="249"/>
    </location>
</feature>
<dbReference type="Proteomes" id="UP000002218">
    <property type="component" value="Chromosome"/>
</dbReference>
<feature type="transmembrane region" description="Helical" evidence="2">
    <location>
        <begin position="116"/>
        <end position="137"/>
    </location>
</feature>
<dbReference type="AlphaFoldDB" id="C8X7T5"/>
<reference evidence="4 5" key="2">
    <citation type="journal article" date="2010" name="Stand. Genomic Sci.">
        <title>Complete genome sequence of Nakamurella multipartita type strain (Y-104).</title>
        <authorList>
            <person name="Tice H."/>
            <person name="Mayilraj S."/>
            <person name="Sims D."/>
            <person name="Lapidus A."/>
            <person name="Nolan M."/>
            <person name="Lucas S."/>
            <person name="Glavina Del Rio T."/>
            <person name="Copeland A."/>
            <person name="Cheng J.F."/>
            <person name="Meincke L."/>
            <person name="Bruce D."/>
            <person name="Goodwin L."/>
            <person name="Pitluck S."/>
            <person name="Ivanova N."/>
            <person name="Mavromatis K."/>
            <person name="Ovchinnikova G."/>
            <person name="Pati A."/>
            <person name="Chen A."/>
            <person name="Palaniappan K."/>
            <person name="Land M."/>
            <person name="Hauser L."/>
            <person name="Chang Y.J."/>
            <person name="Jeffries C.D."/>
            <person name="Detter J.C."/>
            <person name="Brettin T."/>
            <person name="Rohde M."/>
            <person name="Goker M."/>
            <person name="Bristow J."/>
            <person name="Eisen J.A."/>
            <person name="Markowitz V."/>
            <person name="Hugenholtz P."/>
            <person name="Kyrpides N.C."/>
            <person name="Klenk H.P."/>
            <person name="Chen F."/>
        </authorList>
    </citation>
    <scope>NUCLEOTIDE SEQUENCE [LARGE SCALE GENOMIC DNA]</scope>
    <source>
        <strain evidence="5">ATCC 700099 / DSM 44233 / CIP 104796 / JCM 9543 / NBRC 105858 / Y-104</strain>
    </source>
</reference>
<accession>C8X7T5</accession>
<keyword evidence="5" id="KW-1185">Reference proteome</keyword>
<dbReference type="Pfam" id="PF10099">
    <property type="entry name" value="RskA_C"/>
    <property type="match status" value="1"/>
</dbReference>
<reference evidence="5" key="1">
    <citation type="submission" date="2009-09" db="EMBL/GenBank/DDBJ databases">
        <title>The complete genome of Nakamurella multipartita DSM 44233.</title>
        <authorList>
            <consortium name="US DOE Joint Genome Institute (JGI-PGF)"/>
            <person name="Lucas S."/>
            <person name="Copeland A."/>
            <person name="Lapidus A."/>
            <person name="Glavina del Rio T."/>
            <person name="Dalin E."/>
            <person name="Tice H."/>
            <person name="Bruce D."/>
            <person name="Goodwin L."/>
            <person name="Pitluck S."/>
            <person name="Kyrpides N."/>
            <person name="Mavromatis K."/>
            <person name="Ivanova N."/>
            <person name="Ovchinnikova G."/>
            <person name="Sims D."/>
            <person name="Meincke L."/>
            <person name="Brettin T."/>
            <person name="Detter J.C."/>
            <person name="Han C."/>
            <person name="Larimer F."/>
            <person name="Land M."/>
            <person name="Hauser L."/>
            <person name="Markowitz V."/>
            <person name="Cheng J.-F."/>
            <person name="Hugenholtz P."/>
            <person name="Woyke T."/>
            <person name="Wu D."/>
            <person name="Klenk H.-P."/>
            <person name="Eisen J.A."/>
        </authorList>
    </citation>
    <scope>NUCLEOTIDE SEQUENCE [LARGE SCALE GENOMIC DNA]</scope>
    <source>
        <strain evidence="5">ATCC 700099 / DSM 44233 / CIP 104796 / JCM 9543 / NBRC 105858 / Y-104</strain>
    </source>
</reference>
<dbReference type="InterPro" id="IPR018764">
    <property type="entry name" value="RskA_C"/>
</dbReference>
<dbReference type="InParanoid" id="C8X7T5"/>
<sequence length="258" mass="26329">MPHPDADDLALIALGEDLGTDVQAHVEDCPVCTDQVDTFRDTIDLAGLSDYGRDAPAPGPHVWDAIATELGFARDGAADAPAEPDGPGAPAEPAVAEPIPLAPRRTAGAARRRPRWALPLAAAVIGIAVGAGTVVLVQNREDAATVEAVAPLDPVQGGPLPVTEGQLGTAELVAGRTGQQVRVDVPGLPATDSTAYEVWLFGGDGRMVSLGTLADGSGSFTVPAGIDTNVYRTVDISDEPPDGNPTHSGISLVRGTFA</sequence>
<feature type="region of interest" description="Disordered" evidence="1">
    <location>
        <begin position="76"/>
        <end position="95"/>
    </location>
</feature>
<dbReference type="EMBL" id="CP001737">
    <property type="protein sequence ID" value="ACV80938.1"/>
    <property type="molecule type" value="Genomic_DNA"/>
</dbReference>
<keyword evidence="2" id="KW-1133">Transmembrane helix</keyword>
<keyword evidence="2" id="KW-0472">Membrane</keyword>
<name>C8X7T5_NAKMY</name>
<organism evidence="4 5">
    <name type="scientific">Nakamurella multipartita (strain ATCC 700099 / DSM 44233 / CIP 104796 / JCM 9543 / NBRC 105858 / Y-104)</name>
    <name type="common">Microsphaera multipartita</name>
    <dbReference type="NCBI Taxonomy" id="479431"/>
    <lineage>
        <taxon>Bacteria</taxon>
        <taxon>Bacillati</taxon>
        <taxon>Actinomycetota</taxon>
        <taxon>Actinomycetes</taxon>
        <taxon>Nakamurellales</taxon>
        <taxon>Nakamurellaceae</taxon>
        <taxon>Nakamurella</taxon>
    </lineage>
</organism>
<dbReference type="STRING" id="479431.Namu_4661"/>
<gene>
    <name evidence="4" type="ordered locus">Namu_4661</name>
</gene>
<protein>
    <recommendedName>
        <fullName evidence="3">Anti-sigma K factor RskA C-terminal domain-containing protein</fullName>
    </recommendedName>
</protein>
<dbReference type="HOGENOM" id="CLU_082046_0_0_11"/>
<feature type="region of interest" description="Disordered" evidence="1">
    <location>
        <begin position="237"/>
        <end position="258"/>
    </location>
</feature>
<evidence type="ECO:0000259" key="3">
    <source>
        <dbReference type="Pfam" id="PF10099"/>
    </source>
</evidence>
<evidence type="ECO:0000256" key="1">
    <source>
        <dbReference type="SAM" id="MobiDB-lite"/>
    </source>
</evidence>